<keyword evidence="3" id="KW-0812">Transmembrane</keyword>
<dbReference type="InterPro" id="IPR001453">
    <property type="entry name" value="MoaB/Mog_dom"/>
</dbReference>
<feature type="transmembrane region" description="Helical" evidence="3">
    <location>
        <begin position="416"/>
        <end position="437"/>
    </location>
</feature>
<keyword evidence="1" id="KW-0501">Molybdenum cofactor biosynthesis</keyword>
<feature type="domain" description="MoaB/Mog" evidence="4">
    <location>
        <begin position="79"/>
        <end position="218"/>
    </location>
</feature>
<accession>A0A1Q2CPI7</accession>
<comment type="cofactor">
    <cofactor evidence="1">
        <name>Mg(2+)</name>
        <dbReference type="ChEBI" id="CHEBI:18420"/>
    </cofactor>
</comment>
<feature type="region of interest" description="Disordered" evidence="2">
    <location>
        <begin position="290"/>
        <end position="312"/>
    </location>
</feature>
<gene>
    <name evidence="5" type="ORF">BW730_11485</name>
</gene>
<keyword evidence="3" id="KW-1133">Transmembrane helix</keyword>
<feature type="transmembrane region" description="Helical" evidence="3">
    <location>
        <begin position="330"/>
        <end position="351"/>
    </location>
</feature>
<keyword evidence="3" id="KW-0472">Membrane</keyword>
<dbReference type="GO" id="GO:0006777">
    <property type="term" value="P:Mo-molybdopterin cofactor biosynthetic process"/>
    <property type="evidence" value="ECO:0007669"/>
    <property type="project" value="UniProtKB-UniRule"/>
</dbReference>
<feature type="transmembrane region" description="Helical" evidence="3">
    <location>
        <begin position="443"/>
        <end position="461"/>
    </location>
</feature>
<dbReference type="PANTHER" id="PTHR10192">
    <property type="entry name" value="MOLYBDOPTERIN BIOSYNTHESIS PROTEIN"/>
    <property type="match status" value="1"/>
</dbReference>
<reference evidence="6" key="1">
    <citation type="submission" date="2017-02" db="EMBL/GenBank/DDBJ databases">
        <title>Tessaracoccus aquaemaris sp. nov., isolated from the intestine of a Korean rockfish, Sebastes schlegelii, in a marine aquaculture pond.</title>
        <authorList>
            <person name="Tak E.J."/>
            <person name="Bae J.-W."/>
        </authorList>
    </citation>
    <scope>NUCLEOTIDE SEQUENCE [LARGE SCALE GENOMIC DNA]</scope>
    <source>
        <strain evidence="6">NSG39</strain>
    </source>
</reference>
<dbReference type="KEGG" id="tes:BW730_11485"/>
<proteinExistence type="inferred from homology"/>
<keyword evidence="6" id="KW-1185">Reference proteome</keyword>
<dbReference type="GO" id="GO:0005829">
    <property type="term" value="C:cytosol"/>
    <property type="evidence" value="ECO:0007669"/>
    <property type="project" value="TreeGrafter"/>
</dbReference>
<keyword evidence="1" id="KW-0808">Transferase</keyword>
<evidence type="ECO:0000256" key="1">
    <source>
        <dbReference type="RuleBase" id="RU365090"/>
    </source>
</evidence>
<comment type="similarity">
    <text evidence="1">Belongs to the MoeA family.</text>
</comment>
<dbReference type="STRING" id="1332264.BW730_11485"/>
<dbReference type="InterPro" id="IPR005111">
    <property type="entry name" value="MoeA_C_domain_IV"/>
</dbReference>
<evidence type="ECO:0000256" key="3">
    <source>
        <dbReference type="SAM" id="Phobius"/>
    </source>
</evidence>
<organism evidence="5 6">
    <name type="scientific">Tessaracoccus aquimaris</name>
    <dbReference type="NCBI Taxonomy" id="1332264"/>
    <lineage>
        <taxon>Bacteria</taxon>
        <taxon>Bacillati</taxon>
        <taxon>Actinomycetota</taxon>
        <taxon>Actinomycetes</taxon>
        <taxon>Propionibacteriales</taxon>
        <taxon>Propionibacteriaceae</taxon>
        <taxon>Tessaracoccus</taxon>
    </lineage>
</organism>
<dbReference type="Pfam" id="PF00994">
    <property type="entry name" value="MoCF_biosynth"/>
    <property type="match status" value="1"/>
</dbReference>
<dbReference type="InterPro" id="IPR036135">
    <property type="entry name" value="MoeA_linker/N_sf"/>
</dbReference>
<evidence type="ECO:0000313" key="6">
    <source>
        <dbReference type="Proteomes" id="UP000188145"/>
    </source>
</evidence>
<dbReference type="NCBIfam" id="NF045515">
    <property type="entry name" value="Glp_gephyrin"/>
    <property type="match status" value="1"/>
</dbReference>
<dbReference type="InterPro" id="IPR038987">
    <property type="entry name" value="MoeA-like"/>
</dbReference>
<dbReference type="RefSeq" id="WP_077686348.1">
    <property type="nucleotide sequence ID" value="NZ_CP019606.1"/>
</dbReference>
<evidence type="ECO:0000256" key="2">
    <source>
        <dbReference type="SAM" id="MobiDB-lite"/>
    </source>
</evidence>
<comment type="catalytic activity">
    <reaction evidence="1">
        <text>adenylyl-molybdopterin + molybdate = Mo-molybdopterin + AMP + H(+)</text>
        <dbReference type="Rhea" id="RHEA:35047"/>
        <dbReference type="ChEBI" id="CHEBI:15378"/>
        <dbReference type="ChEBI" id="CHEBI:36264"/>
        <dbReference type="ChEBI" id="CHEBI:62727"/>
        <dbReference type="ChEBI" id="CHEBI:71302"/>
        <dbReference type="ChEBI" id="CHEBI:456215"/>
    </reaction>
</comment>
<dbReference type="Proteomes" id="UP000188145">
    <property type="component" value="Chromosome"/>
</dbReference>
<dbReference type="UniPathway" id="UPA00344"/>
<evidence type="ECO:0000259" key="4">
    <source>
        <dbReference type="SMART" id="SM00852"/>
    </source>
</evidence>
<keyword evidence="1" id="KW-0479">Metal-binding</keyword>
<name>A0A1Q2CPI7_9ACTN</name>
<keyword evidence="1" id="KW-0500">Molybdenum</keyword>
<comment type="pathway">
    <text evidence="1">Cofactor biosynthesis; molybdopterin biosynthesis.</text>
</comment>
<dbReference type="SUPFAM" id="SSF63867">
    <property type="entry name" value="MoeA C-terminal domain-like"/>
    <property type="match status" value="1"/>
</dbReference>
<dbReference type="AlphaFoldDB" id="A0A1Q2CPI7"/>
<sequence length="583" mass="62079">MLPRGANAVLPTTFGTLAEGRVRLVEKVAAGEYSRAAGEHLEAGTRLLSEGDTLDDRAIGLLAGAGIDKVMVRPRPRVVVVSSGEHLVDPGEEIGHGQSADANSFMIAAAARAVGATVFRVAVHSNDPATIKQVVTDQLIRADLVISTTGGKREDYEAVAAVMQEIGLVDSVNVAMSPGRMQTFGLIGEDQVPMLMLPGNPVSAYVTFQAFARPMIRQLMGAGTSHRAVRAIATQPLRSMLGQLHLLRGRVTSEGSVRQVAAVSMPHALGELAASNALIVVDEAVESVRAGRPSRSGSSTRSSLPTFRQHPTRPACRGANYTVVVYGGRMLAGILISLVVVAGLALALPWVMSQRTADVELDGDPTERFSNSVRILRRDVEDYQDEDTSAVSTPLTRRAEVHELRMIARQAAKRRLVVVCALLVAVVTLAVLAFLAIVPWWSLAVPGGLLVGFLAVARFSVVSMHRSLDTRAAAVERGFDENEDTETIDLTDFEGTEGIEISVDLSVPTTTGALWDPIPVTPATYVSQPLLPRTVRTIDLSAPVTATAPIVPTADHPAAEVVESEETMTTDNVAQFRPRAIGE</sequence>
<keyword evidence="1" id="KW-0460">Magnesium</keyword>
<dbReference type="GO" id="GO:0061599">
    <property type="term" value="F:molybdopterin molybdotransferase activity"/>
    <property type="evidence" value="ECO:0007669"/>
    <property type="project" value="UniProtKB-UniRule"/>
</dbReference>
<dbReference type="EC" id="2.10.1.1" evidence="1"/>
<dbReference type="EMBL" id="CP019606">
    <property type="protein sequence ID" value="AQP48014.1"/>
    <property type="molecule type" value="Genomic_DNA"/>
</dbReference>
<dbReference type="Pfam" id="PF03454">
    <property type="entry name" value="MoeA_C"/>
    <property type="match status" value="1"/>
</dbReference>
<protein>
    <recommendedName>
        <fullName evidence="1">Molybdopterin molybdenumtransferase</fullName>
        <ecNumber evidence="1">2.10.1.1</ecNumber>
    </recommendedName>
</protein>
<dbReference type="SMART" id="SM00852">
    <property type="entry name" value="MoCF_biosynth"/>
    <property type="match status" value="1"/>
</dbReference>
<dbReference type="InterPro" id="IPR036688">
    <property type="entry name" value="MoeA_C_domain_IV_sf"/>
</dbReference>
<dbReference type="PANTHER" id="PTHR10192:SF5">
    <property type="entry name" value="GEPHYRIN"/>
    <property type="match status" value="1"/>
</dbReference>
<dbReference type="InterPro" id="IPR036425">
    <property type="entry name" value="MoaB/Mog-like_dom_sf"/>
</dbReference>
<dbReference type="SUPFAM" id="SSF63882">
    <property type="entry name" value="MoeA N-terminal region -like"/>
    <property type="match status" value="1"/>
</dbReference>
<dbReference type="Gene3D" id="2.40.340.10">
    <property type="entry name" value="MoeA, C-terminal, domain IV"/>
    <property type="match status" value="1"/>
</dbReference>
<feature type="compositionally biased region" description="Low complexity" evidence="2">
    <location>
        <begin position="290"/>
        <end position="303"/>
    </location>
</feature>
<dbReference type="SUPFAM" id="SSF53218">
    <property type="entry name" value="Molybdenum cofactor biosynthesis proteins"/>
    <property type="match status" value="1"/>
</dbReference>
<dbReference type="GO" id="GO:0046872">
    <property type="term" value="F:metal ion binding"/>
    <property type="evidence" value="ECO:0007669"/>
    <property type="project" value="UniProtKB-UniRule"/>
</dbReference>
<dbReference type="Gene3D" id="3.40.980.10">
    <property type="entry name" value="MoaB/Mog-like domain"/>
    <property type="match status" value="1"/>
</dbReference>
<evidence type="ECO:0000313" key="5">
    <source>
        <dbReference type="EMBL" id="AQP48014.1"/>
    </source>
</evidence>
<comment type="function">
    <text evidence="1">Catalyzes the insertion of molybdate into adenylated molybdopterin with the concomitant release of AMP.</text>
</comment>